<dbReference type="InterPro" id="IPR003607">
    <property type="entry name" value="HD/PDEase_dom"/>
</dbReference>
<accession>A0A8J9VJC8</accession>
<protein>
    <recommendedName>
        <fullName evidence="9">5'-deoxynucleotidase HDDC2</fullName>
        <ecNumber evidence="8">3.1.3.89</ecNumber>
    </recommendedName>
    <alternativeName>
        <fullName evidence="13">HD domain-containing protein 2</fullName>
    </alternativeName>
</protein>
<dbReference type="Proteomes" id="UP000838878">
    <property type="component" value="Chromosome 6"/>
</dbReference>
<evidence type="ECO:0000256" key="11">
    <source>
        <dbReference type="ARBA" id="ARBA00022801"/>
    </source>
</evidence>
<comment type="catalytic activity">
    <reaction evidence="1">
        <text>a 2'-deoxyribonucleoside 5'-phosphate + H2O = a 2'-deoxyribonucleoside + phosphate</text>
        <dbReference type="Rhea" id="RHEA:36167"/>
        <dbReference type="ChEBI" id="CHEBI:15377"/>
        <dbReference type="ChEBI" id="CHEBI:18274"/>
        <dbReference type="ChEBI" id="CHEBI:43474"/>
        <dbReference type="ChEBI" id="CHEBI:65317"/>
        <dbReference type="EC" id="3.1.3.89"/>
    </reaction>
</comment>
<evidence type="ECO:0000259" key="14">
    <source>
        <dbReference type="SMART" id="SM00471"/>
    </source>
</evidence>
<reference evidence="15" key="1">
    <citation type="submission" date="2021-12" db="EMBL/GenBank/DDBJ databases">
        <authorList>
            <person name="Martin H S."/>
        </authorList>
    </citation>
    <scope>NUCLEOTIDE SEQUENCE</scope>
</reference>
<evidence type="ECO:0000256" key="7">
    <source>
        <dbReference type="ARBA" id="ARBA00011738"/>
    </source>
</evidence>
<dbReference type="GO" id="GO:0005737">
    <property type="term" value="C:cytoplasm"/>
    <property type="evidence" value="ECO:0007669"/>
    <property type="project" value="TreeGrafter"/>
</dbReference>
<evidence type="ECO:0000256" key="10">
    <source>
        <dbReference type="ARBA" id="ARBA00022723"/>
    </source>
</evidence>
<evidence type="ECO:0000256" key="3">
    <source>
        <dbReference type="ARBA" id="ARBA00001941"/>
    </source>
</evidence>
<evidence type="ECO:0000256" key="12">
    <source>
        <dbReference type="ARBA" id="ARBA00022842"/>
    </source>
</evidence>
<dbReference type="FunFam" id="1.10.3210.10:FF:000011">
    <property type="entry name" value="HD domain-containing protein 2"/>
    <property type="match status" value="1"/>
</dbReference>
<dbReference type="OrthoDB" id="10254258at2759"/>
<evidence type="ECO:0000256" key="1">
    <source>
        <dbReference type="ARBA" id="ARBA00001638"/>
    </source>
</evidence>
<comment type="function">
    <text evidence="5">Catalyzes the dephosphorylation of the nucleoside 5'-monophosphates deoxyadenosine monophosphate (dAMP), deoxycytidine monophosphate (dCMP), deoxyguanosine monophosphate (dGMP) and deoxythymidine monophosphate (dTMP).</text>
</comment>
<dbReference type="GO" id="GO:0046872">
    <property type="term" value="F:metal ion binding"/>
    <property type="evidence" value="ECO:0007669"/>
    <property type="project" value="UniProtKB-KW"/>
</dbReference>
<dbReference type="EC" id="3.1.3.89" evidence="8"/>
<dbReference type="GO" id="GO:0009159">
    <property type="term" value="P:deoxyribonucleoside monophosphate catabolic process"/>
    <property type="evidence" value="ECO:0007669"/>
    <property type="project" value="UniProtKB-ARBA"/>
</dbReference>
<comment type="cofactor">
    <cofactor evidence="4">
        <name>Mg(2+)</name>
        <dbReference type="ChEBI" id="CHEBI:18420"/>
    </cofactor>
</comment>
<feature type="domain" description="HD/PDEase" evidence="14">
    <location>
        <begin position="41"/>
        <end position="159"/>
    </location>
</feature>
<dbReference type="Gene3D" id="1.10.3210.10">
    <property type="entry name" value="Hypothetical protein af1432"/>
    <property type="match status" value="1"/>
</dbReference>
<dbReference type="EMBL" id="OV170226">
    <property type="protein sequence ID" value="CAH0727430.1"/>
    <property type="molecule type" value="Genomic_DNA"/>
</dbReference>
<dbReference type="SUPFAM" id="SSF109604">
    <property type="entry name" value="HD-domain/PDEase-like"/>
    <property type="match status" value="1"/>
</dbReference>
<evidence type="ECO:0000313" key="16">
    <source>
        <dbReference type="Proteomes" id="UP000838878"/>
    </source>
</evidence>
<dbReference type="Pfam" id="PF13023">
    <property type="entry name" value="HD_3"/>
    <property type="match status" value="1"/>
</dbReference>
<name>A0A8J9VJC8_9NEOP</name>
<proteinExistence type="inferred from homology"/>
<comment type="subunit">
    <text evidence="7">Homodimer.</text>
</comment>
<feature type="non-terminal residue" evidence="15">
    <location>
        <position position="205"/>
    </location>
</feature>
<keyword evidence="12" id="KW-0460">Magnesium</keyword>
<evidence type="ECO:0000256" key="6">
    <source>
        <dbReference type="ARBA" id="ARBA00009999"/>
    </source>
</evidence>
<dbReference type="PANTHER" id="PTHR11845:SF13">
    <property type="entry name" value="5'-DEOXYNUCLEOTIDASE HDDC2"/>
    <property type="match status" value="1"/>
</dbReference>
<evidence type="ECO:0000256" key="5">
    <source>
        <dbReference type="ARBA" id="ARBA00004074"/>
    </source>
</evidence>
<evidence type="ECO:0000256" key="8">
    <source>
        <dbReference type="ARBA" id="ARBA00012964"/>
    </source>
</evidence>
<gene>
    <name evidence="15" type="ORF">BINO364_LOCUS12772</name>
</gene>
<evidence type="ECO:0000256" key="13">
    <source>
        <dbReference type="ARBA" id="ARBA00032735"/>
    </source>
</evidence>
<dbReference type="GO" id="GO:0002953">
    <property type="term" value="F:5'-deoxynucleotidase activity"/>
    <property type="evidence" value="ECO:0007669"/>
    <property type="project" value="UniProtKB-EC"/>
</dbReference>
<dbReference type="PANTHER" id="PTHR11845">
    <property type="entry name" value="5'-DEOXYNUCLEOTIDASE HDDC2"/>
    <property type="match status" value="1"/>
</dbReference>
<sequence>MAMAIDIMALMESTKILQFLELVGRLKHEKRTGWVICDINECESIAGHMYRMGMMTFLLTEENNPTKLDRFRCLQIALVHDLAECIVGDITPHCGVSPDEKHRREDEAMKTIAELTGIAGDRMYDLYKEYENQSSPEAKFAKDLDRYDMILQAFEYEKRENAPKKLEEFFKACYGKFDHPFIQDLAKELYRQRQEFEIKSLNGTL</sequence>
<comment type="cofactor">
    <cofactor evidence="2">
        <name>Mn(2+)</name>
        <dbReference type="ChEBI" id="CHEBI:29035"/>
    </cofactor>
</comment>
<keyword evidence="11" id="KW-0378">Hydrolase</keyword>
<dbReference type="SMART" id="SM00471">
    <property type="entry name" value="HDc"/>
    <property type="match status" value="1"/>
</dbReference>
<evidence type="ECO:0000256" key="2">
    <source>
        <dbReference type="ARBA" id="ARBA00001936"/>
    </source>
</evidence>
<evidence type="ECO:0000256" key="4">
    <source>
        <dbReference type="ARBA" id="ARBA00001946"/>
    </source>
</evidence>
<dbReference type="InterPro" id="IPR006674">
    <property type="entry name" value="HD_domain"/>
</dbReference>
<evidence type="ECO:0000256" key="9">
    <source>
        <dbReference type="ARBA" id="ARBA00015933"/>
    </source>
</evidence>
<dbReference type="AlphaFoldDB" id="A0A8J9VJC8"/>
<comment type="cofactor">
    <cofactor evidence="3">
        <name>Co(2+)</name>
        <dbReference type="ChEBI" id="CHEBI:48828"/>
    </cofactor>
</comment>
<dbReference type="InterPro" id="IPR039356">
    <property type="entry name" value="YfbR/HDDC2"/>
</dbReference>
<comment type="similarity">
    <text evidence="6">Belongs to the HDDC2 family.</text>
</comment>
<evidence type="ECO:0000313" key="15">
    <source>
        <dbReference type="EMBL" id="CAH0727430.1"/>
    </source>
</evidence>
<keyword evidence="10" id="KW-0479">Metal-binding</keyword>
<keyword evidence="16" id="KW-1185">Reference proteome</keyword>
<organism evidence="15 16">
    <name type="scientific">Brenthis ino</name>
    <name type="common">lesser marbled fritillary</name>
    <dbReference type="NCBI Taxonomy" id="405034"/>
    <lineage>
        <taxon>Eukaryota</taxon>
        <taxon>Metazoa</taxon>
        <taxon>Ecdysozoa</taxon>
        <taxon>Arthropoda</taxon>
        <taxon>Hexapoda</taxon>
        <taxon>Insecta</taxon>
        <taxon>Pterygota</taxon>
        <taxon>Neoptera</taxon>
        <taxon>Endopterygota</taxon>
        <taxon>Lepidoptera</taxon>
        <taxon>Glossata</taxon>
        <taxon>Ditrysia</taxon>
        <taxon>Papilionoidea</taxon>
        <taxon>Nymphalidae</taxon>
        <taxon>Heliconiinae</taxon>
        <taxon>Argynnini</taxon>
        <taxon>Brenthis</taxon>
    </lineage>
</organism>